<evidence type="ECO:0000313" key="6">
    <source>
        <dbReference type="EMBL" id="RFU27083.1"/>
    </source>
</evidence>
<keyword evidence="3 5" id="KW-1133">Transmembrane helix</keyword>
<keyword evidence="2 5" id="KW-0812">Transmembrane</keyword>
<feature type="transmembrane region" description="Helical" evidence="5">
    <location>
        <begin position="106"/>
        <end position="127"/>
    </location>
</feature>
<reference evidence="6 7" key="1">
    <citation type="submission" date="2018-05" db="EMBL/GenBank/DDBJ databases">
        <title>Draft genome sequence of Scytalidium lignicola DSM 105466, a ubiquitous saprotrophic fungus.</title>
        <authorList>
            <person name="Buettner E."/>
            <person name="Gebauer A.M."/>
            <person name="Hofrichter M."/>
            <person name="Liers C."/>
            <person name="Kellner H."/>
        </authorList>
    </citation>
    <scope>NUCLEOTIDE SEQUENCE [LARGE SCALE GENOMIC DNA]</scope>
    <source>
        <strain evidence="6 7">DSM 105466</strain>
    </source>
</reference>
<dbReference type="AlphaFoldDB" id="A0A3E2H279"/>
<gene>
    <name evidence="6" type="ORF">B7463_g9248</name>
</gene>
<keyword evidence="4 5" id="KW-0472">Membrane</keyword>
<evidence type="ECO:0000256" key="4">
    <source>
        <dbReference type="ARBA" id="ARBA00023136"/>
    </source>
</evidence>
<feature type="non-terminal residue" evidence="6">
    <location>
        <position position="1"/>
    </location>
</feature>
<feature type="transmembrane region" description="Helical" evidence="5">
    <location>
        <begin position="340"/>
        <end position="364"/>
    </location>
</feature>
<feature type="transmembrane region" description="Helical" evidence="5">
    <location>
        <begin position="483"/>
        <end position="501"/>
    </location>
</feature>
<feature type="transmembrane region" description="Helical" evidence="5">
    <location>
        <begin position="376"/>
        <end position="398"/>
    </location>
</feature>
<name>A0A3E2H279_SCYLI</name>
<feature type="non-terminal residue" evidence="6">
    <location>
        <position position="564"/>
    </location>
</feature>
<evidence type="ECO:0000256" key="1">
    <source>
        <dbReference type="ARBA" id="ARBA00004141"/>
    </source>
</evidence>
<protein>
    <recommendedName>
        <fullName evidence="8">Major facilitator superfamily (MFS) profile domain-containing protein</fullName>
    </recommendedName>
</protein>
<dbReference type="Pfam" id="PF07690">
    <property type="entry name" value="MFS_1"/>
    <property type="match status" value="1"/>
</dbReference>
<evidence type="ECO:0000256" key="3">
    <source>
        <dbReference type="ARBA" id="ARBA00022989"/>
    </source>
</evidence>
<dbReference type="SUPFAM" id="SSF103473">
    <property type="entry name" value="MFS general substrate transporter"/>
    <property type="match status" value="1"/>
</dbReference>
<dbReference type="Proteomes" id="UP000258309">
    <property type="component" value="Unassembled WGS sequence"/>
</dbReference>
<dbReference type="STRING" id="5539.A0A3E2H279"/>
<feature type="transmembrane region" description="Helical" evidence="5">
    <location>
        <begin position="164"/>
        <end position="186"/>
    </location>
</feature>
<evidence type="ECO:0000313" key="7">
    <source>
        <dbReference type="Proteomes" id="UP000258309"/>
    </source>
</evidence>
<proteinExistence type="predicted"/>
<dbReference type="InterPro" id="IPR011701">
    <property type="entry name" value="MFS"/>
</dbReference>
<dbReference type="OrthoDB" id="2585655at2759"/>
<feature type="transmembrane region" description="Helical" evidence="5">
    <location>
        <begin position="226"/>
        <end position="247"/>
    </location>
</feature>
<dbReference type="Gene3D" id="1.20.1250.20">
    <property type="entry name" value="MFS general substrate transporter like domains"/>
    <property type="match status" value="1"/>
</dbReference>
<evidence type="ECO:0000256" key="5">
    <source>
        <dbReference type="SAM" id="Phobius"/>
    </source>
</evidence>
<dbReference type="PANTHER" id="PTHR23502:SF29">
    <property type="entry name" value="TRANSPORTER, PUTATIVE (AFU_ORTHOLOGUE AFUA_6G06680)-RELATED"/>
    <property type="match status" value="1"/>
</dbReference>
<feature type="transmembrane region" description="Helical" evidence="5">
    <location>
        <begin position="198"/>
        <end position="220"/>
    </location>
</feature>
<comment type="subcellular location">
    <subcellularLocation>
        <location evidence="1">Membrane</location>
        <topology evidence="1">Multi-pass membrane protein</topology>
    </subcellularLocation>
</comment>
<evidence type="ECO:0008006" key="8">
    <source>
        <dbReference type="Google" id="ProtNLM"/>
    </source>
</evidence>
<dbReference type="EMBL" id="NCSJ02000224">
    <property type="protein sequence ID" value="RFU27083.1"/>
    <property type="molecule type" value="Genomic_DNA"/>
</dbReference>
<dbReference type="PANTHER" id="PTHR23502">
    <property type="entry name" value="MAJOR FACILITATOR SUPERFAMILY"/>
    <property type="match status" value="1"/>
</dbReference>
<dbReference type="InterPro" id="IPR036259">
    <property type="entry name" value="MFS_trans_sf"/>
</dbReference>
<feature type="transmembrane region" description="Helical" evidence="5">
    <location>
        <begin position="450"/>
        <end position="471"/>
    </location>
</feature>
<feature type="transmembrane region" description="Helical" evidence="5">
    <location>
        <begin position="419"/>
        <end position="444"/>
    </location>
</feature>
<feature type="transmembrane region" description="Helical" evidence="5">
    <location>
        <begin position="71"/>
        <end position="86"/>
    </location>
</feature>
<keyword evidence="7" id="KW-1185">Reference proteome</keyword>
<feature type="transmembrane region" description="Helical" evidence="5">
    <location>
        <begin position="139"/>
        <end position="158"/>
    </location>
</feature>
<accession>A0A3E2H279</accession>
<sequence length="564" mass="62429">MGFWVLEDTAKGRAKLAHVPGTVLLNDEAHGSEITAGLKHGAGRSAHIVLNPQPSEDPNDPLNWSRFKKEMVLIILCFGAILHAGTNGPMMNPNYFEVSLMLHKDINTVVLTSGYNILAIACSGPFINCLSRRYGKRPAFLISSLFDIIGTAICESAVTYKYLLAGRIVMGFATSAYESLIVSAVGDMYFVHQRGLRLAFINFVLNAASSLSSIICGQVFHSLGYLWLFHLFQIFCCIQFVLLFLFCPETTYNRDARYNTDVVNDEKLDELAHIEEKNRAHHEYSPAEKTITSGSASPVEIPKKKTFVQELAIYTGVYSHDNFLKYLVSPFVTLLNPADCYAVIASGLVNAWYVGSAIILATIFSGPPWMFNSAQVGYLGAGPFIGGMLGSIFVAVCADPVIKWMTKRNNGVYEPEFRLVFQVVALPTSGIGMFMFGHLMAIGAAAPLCAFMQGLMMFGVLIAIFSSISYGLDAFRSISNETFIMNMLFKNFMFYALSNFANPWVIDNGPEQIMYVFGGTTIFLCLLAFPVYIFGKRLRSWWARHNLFEKWGMNSSGPEIAGAH</sequence>
<dbReference type="GO" id="GO:0005886">
    <property type="term" value="C:plasma membrane"/>
    <property type="evidence" value="ECO:0007669"/>
    <property type="project" value="TreeGrafter"/>
</dbReference>
<evidence type="ECO:0000256" key="2">
    <source>
        <dbReference type="ARBA" id="ARBA00022692"/>
    </source>
</evidence>
<feature type="transmembrane region" description="Helical" evidence="5">
    <location>
        <begin position="513"/>
        <end position="534"/>
    </location>
</feature>
<dbReference type="OMA" id="GLLNSWY"/>
<comment type="caution">
    <text evidence="6">The sequence shown here is derived from an EMBL/GenBank/DDBJ whole genome shotgun (WGS) entry which is preliminary data.</text>
</comment>
<organism evidence="6 7">
    <name type="scientific">Scytalidium lignicola</name>
    <name type="common">Hyphomycete</name>
    <dbReference type="NCBI Taxonomy" id="5539"/>
    <lineage>
        <taxon>Eukaryota</taxon>
        <taxon>Fungi</taxon>
        <taxon>Dikarya</taxon>
        <taxon>Ascomycota</taxon>
        <taxon>Pezizomycotina</taxon>
        <taxon>Leotiomycetes</taxon>
        <taxon>Leotiomycetes incertae sedis</taxon>
        <taxon>Scytalidium</taxon>
    </lineage>
</organism>
<dbReference type="GO" id="GO:0022857">
    <property type="term" value="F:transmembrane transporter activity"/>
    <property type="evidence" value="ECO:0007669"/>
    <property type="project" value="InterPro"/>
</dbReference>